<dbReference type="GO" id="GO:0044781">
    <property type="term" value="P:bacterial-type flagellum organization"/>
    <property type="evidence" value="ECO:0007669"/>
    <property type="project" value="UniProtKB-KW"/>
</dbReference>
<evidence type="ECO:0000313" key="7">
    <source>
        <dbReference type="EMBL" id="OYD53353.1"/>
    </source>
</evidence>
<proteinExistence type="predicted"/>
<evidence type="ECO:0000256" key="3">
    <source>
        <dbReference type="ARBA" id="ARBA00022795"/>
    </source>
</evidence>
<keyword evidence="7" id="KW-0969">Cilium</keyword>
<dbReference type="InterPro" id="IPR008622">
    <property type="entry name" value="FliT"/>
</dbReference>
<evidence type="ECO:0000256" key="6">
    <source>
        <dbReference type="SAM" id="Coils"/>
    </source>
</evidence>
<evidence type="ECO:0000256" key="2">
    <source>
        <dbReference type="ARBA" id="ARBA00022490"/>
    </source>
</evidence>
<feature type="coiled-coil region" evidence="6">
    <location>
        <begin position="5"/>
        <end position="50"/>
    </location>
</feature>
<keyword evidence="3" id="KW-1005">Bacterial flagellum biogenesis</keyword>
<evidence type="ECO:0000256" key="4">
    <source>
        <dbReference type="ARBA" id="ARBA00023186"/>
    </source>
</evidence>
<sequence length="109" mass="12002">MQTELATLRTLLARYEAMLVLAEQNDWDAMTGLEQECEALRASLQRAGDLSANARAEDLPALRDTLQAILEVDARIREHTVPCLESTRQLLAGAVKHRNVRNAYGAGLG</sequence>
<reference evidence="7 8" key="1">
    <citation type="submission" date="2017-07" db="EMBL/GenBank/DDBJ databases">
        <title>Thauera sp. KNDSS-Mac4 genome sequence and assembly.</title>
        <authorList>
            <person name="Mayilraj S."/>
        </authorList>
    </citation>
    <scope>NUCLEOTIDE SEQUENCE [LARGE SCALE GENOMIC DNA]</scope>
    <source>
        <strain evidence="7 8">KNDSS-Mac4</strain>
    </source>
</reference>
<comment type="caution">
    <text evidence="7">The sequence shown here is derived from an EMBL/GenBank/DDBJ whole genome shotgun (WGS) entry which is preliminary data.</text>
</comment>
<evidence type="ECO:0000256" key="1">
    <source>
        <dbReference type="ARBA" id="ARBA00004514"/>
    </source>
</evidence>
<keyword evidence="7" id="KW-0282">Flagellum</keyword>
<accession>A0A235EX39</accession>
<dbReference type="EMBL" id="NOIH01000015">
    <property type="protein sequence ID" value="OYD53353.1"/>
    <property type="molecule type" value="Genomic_DNA"/>
</dbReference>
<evidence type="ECO:0000256" key="5">
    <source>
        <dbReference type="ARBA" id="ARBA00093797"/>
    </source>
</evidence>
<comment type="subcellular location">
    <subcellularLocation>
        <location evidence="1">Cytoplasm</location>
        <location evidence="1">Cytosol</location>
    </subcellularLocation>
</comment>
<dbReference type="Pfam" id="PF05400">
    <property type="entry name" value="FliT"/>
    <property type="match status" value="1"/>
</dbReference>
<evidence type="ECO:0000313" key="8">
    <source>
        <dbReference type="Proteomes" id="UP000215181"/>
    </source>
</evidence>
<dbReference type="OrthoDB" id="8527993at2"/>
<dbReference type="AlphaFoldDB" id="A0A235EX39"/>
<gene>
    <name evidence="7" type="ORF">CGK74_14225</name>
</gene>
<keyword evidence="4" id="KW-0143">Chaperone</keyword>
<dbReference type="Proteomes" id="UP000215181">
    <property type="component" value="Unassembled WGS sequence"/>
</dbReference>
<dbReference type="Gene3D" id="1.20.58.380">
    <property type="entry name" value="Flagellar protein flit"/>
    <property type="match status" value="1"/>
</dbReference>
<protein>
    <recommendedName>
        <fullName evidence="5">Flagellar protein FliT</fullName>
    </recommendedName>
</protein>
<organism evidence="7 8">
    <name type="scientific">Thauera propionica</name>
    <dbReference type="NCBI Taxonomy" id="2019431"/>
    <lineage>
        <taxon>Bacteria</taxon>
        <taxon>Pseudomonadati</taxon>
        <taxon>Pseudomonadota</taxon>
        <taxon>Betaproteobacteria</taxon>
        <taxon>Rhodocyclales</taxon>
        <taxon>Zoogloeaceae</taxon>
        <taxon>Thauera</taxon>
    </lineage>
</organism>
<name>A0A235EX39_9RHOO</name>
<dbReference type="RefSeq" id="WP_004292378.1">
    <property type="nucleotide sequence ID" value="NZ_NOIH01000015.1"/>
</dbReference>
<keyword evidence="8" id="KW-1185">Reference proteome</keyword>
<keyword evidence="7" id="KW-0966">Cell projection</keyword>
<keyword evidence="2" id="KW-0963">Cytoplasm</keyword>
<keyword evidence="6" id="KW-0175">Coiled coil</keyword>